<dbReference type="PRINTS" id="PR00088">
    <property type="entry name" value="HAEMOXYGNASE"/>
</dbReference>
<accession>A0A7X7LZ09</accession>
<evidence type="ECO:0000256" key="1">
    <source>
        <dbReference type="ARBA" id="ARBA00022617"/>
    </source>
</evidence>
<dbReference type="GO" id="GO:0020037">
    <property type="term" value="F:heme binding"/>
    <property type="evidence" value="ECO:0007669"/>
    <property type="project" value="TreeGrafter"/>
</dbReference>
<comment type="caution">
    <text evidence="6">The sequence shown here is derived from an EMBL/GenBank/DDBJ whole genome shotgun (WGS) entry which is preliminary data.</text>
</comment>
<feature type="binding site" evidence="4">
    <location>
        <position position="184"/>
    </location>
    <ligand>
        <name>heme b</name>
        <dbReference type="ChEBI" id="CHEBI:60344"/>
    </ligand>
</feature>
<evidence type="ECO:0000256" key="5">
    <source>
        <dbReference type="PIRSR" id="PIRSR000343-2"/>
    </source>
</evidence>
<dbReference type="CDD" id="cd19165">
    <property type="entry name" value="HemeO"/>
    <property type="match status" value="1"/>
</dbReference>
<feature type="binding site" evidence="4">
    <location>
        <position position="12"/>
    </location>
    <ligand>
        <name>heme b</name>
        <dbReference type="ChEBI" id="CHEBI:60344"/>
    </ligand>
</feature>
<dbReference type="GO" id="GO:0006788">
    <property type="term" value="P:heme oxidation"/>
    <property type="evidence" value="ECO:0007669"/>
    <property type="project" value="InterPro"/>
</dbReference>
<name>A0A7X7LZ09_9RHOO</name>
<dbReference type="GO" id="GO:0004392">
    <property type="term" value="F:heme oxygenase (decyclizing) activity"/>
    <property type="evidence" value="ECO:0007669"/>
    <property type="project" value="InterPro"/>
</dbReference>
<dbReference type="GO" id="GO:0042167">
    <property type="term" value="P:heme catabolic process"/>
    <property type="evidence" value="ECO:0007669"/>
    <property type="project" value="TreeGrafter"/>
</dbReference>
<keyword evidence="3 5" id="KW-0408">Iron</keyword>
<dbReference type="SUPFAM" id="SSF48613">
    <property type="entry name" value="Heme oxygenase-like"/>
    <property type="match status" value="1"/>
</dbReference>
<dbReference type="PANTHER" id="PTHR10720:SF0">
    <property type="entry name" value="HEME OXYGENASE"/>
    <property type="match status" value="1"/>
</dbReference>
<proteinExistence type="predicted"/>
<organism evidence="6 7">
    <name type="scientific">Thauera phenolivorans</name>
    <dbReference type="NCBI Taxonomy" id="1792543"/>
    <lineage>
        <taxon>Bacteria</taxon>
        <taxon>Pseudomonadati</taxon>
        <taxon>Pseudomonadota</taxon>
        <taxon>Betaproteobacteria</taxon>
        <taxon>Rhodocyclales</taxon>
        <taxon>Zoogloeaceae</taxon>
        <taxon>Thauera</taxon>
    </lineage>
</organism>
<evidence type="ECO:0000256" key="4">
    <source>
        <dbReference type="PIRSR" id="PIRSR000343-1"/>
    </source>
</evidence>
<dbReference type="PANTHER" id="PTHR10720">
    <property type="entry name" value="HEME OXYGENASE"/>
    <property type="match status" value="1"/>
</dbReference>
<dbReference type="Gene3D" id="1.20.910.10">
    <property type="entry name" value="Heme oxygenase-like"/>
    <property type="match status" value="1"/>
</dbReference>
<dbReference type="EMBL" id="JAAYYV010000493">
    <property type="protein sequence ID" value="NLF55995.1"/>
    <property type="molecule type" value="Genomic_DNA"/>
</dbReference>
<reference evidence="6 7" key="1">
    <citation type="journal article" date="2020" name="Biotechnol. Biofuels">
        <title>New insights from the biogas microbiome by comprehensive genome-resolved metagenomics of nearly 1600 species originating from multiple anaerobic digesters.</title>
        <authorList>
            <person name="Campanaro S."/>
            <person name="Treu L."/>
            <person name="Rodriguez-R L.M."/>
            <person name="Kovalovszki A."/>
            <person name="Ziels R.M."/>
            <person name="Maus I."/>
            <person name="Zhu X."/>
            <person name="Kougias P.G."/>
            <person name="Basile A."/>
            <person name="Luo G."/>
            <person name="Schluter A."/>
            <person name="Konstantinidis K.T."/>
            <person name="Angelidaki I."/>
        </authorList>
    </citation>
    <scope>NUCLEOTIDE SEQUENCE [LARGE SCALE GENOMIC DNA]</scope>
    <source>
        <strain evidence="6">AS06rmzACSIP_256</strain>
    </source>
</reference>
<keyword evidence="2 5" id="KW-0479">Metal-binding</keyword>
<dbReference type="InterPro" id="IPR016053">
    <property type="entry name" value="Haem_Oase-like"/>
</dbReference>
<dbReference type="InterPro" id="IPR016084">
    <property type="entry name" value="Haem_Oase-like_multi-hlx"/>
</dbReference>
<dbReference type="InterPro" id="IPR002051">
    <property type="entry name" value="Haem_Oase"/>
</dbReference>
<dbReference type="PIRSF" id="PIRSF000343">
    <property type="entry name" value="Haem_Oase"/>
    <property type="match status" value="1"/>
</dbReference>
<dbReference type="GO" id="GO:0006979">
    <property type="term" value="P:response to oxidative stress"/>
    <property type="evidence" value="ECO:0007669"/>
    <property type="project" value="TreeGrafter"/>
</dbReference>
<dbReference type="GO" id="GO:0046872">
    <property type="term" value="F:metal ion binding"/>
    <property type="evidence" value="ECO:0007669"/>
    <property type="project" value="UniProtKB-KW"/>
</dbReference>
<evidence type="ECO:0000313" key="6">
    <source>
        <dbReference type="EMBL" id="NLF55995.1"/>
    </source>
</evidence>
<keyword evidence="1 4" id="KW-0349">Heme</keyword>
<evidence type="ECO:0000313" key="7">
    <source>
        <dbReference type="Proteomes" id="UP000536534"/>
    </source>
</evidence>
<sequence length="233" mass="25607">MTSSETLSAALRAATATAHERAETSTFVEDLLAGRSCAGAFTALAVQQLPIYAALEDILTTHYSDHPLLRAVHDPALARTNALRHDVTTLLTQGYAGPTTPETVTRDVDRLLVDATRDYVQCLREEHDAPMLLAHHYVRYLGDLSGGQVIARLVARHYAVPQEALTFYRFEQIPALKPYKDGYRRALDTISLHDRTRALVLDRAIEAFELSAALFADLGRAMSERHLAAGVAA</sequence>
<protein>
    <submittedName>
        <fullName evidence="6">Biliverdin-producing heme oxygenase</fullName>
    </submittedName>
</protein>
<dbReference type="AlphaFoldDB" id="A0A7X7LZ09"/>
<evidence type="ECO:0000256" key="3">
    <source>
        <dbReference type="ARBA" id="ARBA00023004"/>
    </source>
</evidence>
<gene>
    <name evidence="6" type="ORF">GX576_16650</name>
</gene>
<feature type="binding site" description="axial binding residue" evidence="5">
    <location>
        <position position="19"/>
    </location>
    <ligand>
        <name>heme b</name>
        <dbReference type="ChEBI" id="CHEBI:60344"/>
    </ligand>
    <ligandPart>
        <name>Fe</name>
        <dbReference type="ChEBI" id="CHEBI:18248"/>
    </ligandPart>
</feature>
<dbReference type="Pfam" id="PF01126">
    <property type="entry name" value="Heme_oxygenase"/>
    <property type="match status" value="1"/>
</dbReference>
<dbReference type="Proteomes" id="UP000536534">
    <property type="component" value="Unassembled WGS sequence"/>
</dbReference>
<evidence type="ECO:0000256" key="2">
    <source>
        <dbReference type="ARBA" id="ARBA00022723"/>
    </source>
</evidence>
<feature type="binding site" evidence="4">
    <location>
        <position position="137"/>
    </location>
    <ligand>
        <name>heme b</name>
        <dbReference type="ChEBI" id="CHEBI:60344"/>
    </ligand>
</feature>